<reference evidence="4 5" key="1">
    <citation type="submission" date="2018-12" db="EMBL/GenBank/DDBJ databases">
        <authorList>
            <consortium name="Pathogen Informatics"/>
        </authorList>
    </citation>
    <scope>NUCLEOTIDE SEQUENCE [LARGE SCALE GENOMIC DNA]</scope>
    <source>
        <strain evidence="4 5">NCTC12227</strain>
    </source>
</reference>
<evidence type="ECO:0000256" key="1">
    <source>
        <dbReference type="ARBA" id="ARBA00011156"/>
    </source>
</evidence>
<organism evidence="4 5">
    <name type="scientific">Neisseria animaloris</name>
    <dbReference type="NCBI Taxonomy" id="326522"/>
    <lineage>
        <taxon>Bacteria</taxon>
        <taxon>Pseudomonadati</taxon>
        <taxon>Pseudomonadota</taxon>
        <taxon>Betaproteobacteria</taxon>
        <taxon>Neisseriales</taxon>
        <taxon>Neisseriaceae</taxon>
        <taxon>Neisseria</taxon>
    </lineage>
</organism>
<dbReference type="OrthoDB" id="8592370at2"/>
<gene>
    <name evidence="4" type="primary">pilE_1</name>
    <name evidence="4" type="ORF">NCTC12227_00694</name>
</gene>
<protein>
    <submittedName>
        <fullName evidence="4">Pilin</fullName>
    </submittedName>
</protein>
<dbReference type="EMBL" id="LR134516">
    <property type="protein sequence ID" value="VEJ20972.1"/>
    <property type="molecule type" value="Genomic_DNA"/>
</dbReference>
<dbReference type="NCBIfam" id="TIGR02532">
    <property type="entry name" value="IV_pilin_GFxxxE"/>
    <property type="match status" value="1"/>
</dbReference>
<proteinExistence type="predicted"/>
<evidence type="ECO:0000313" key="4">
    <source>
        <dbReference type="EMBL" id="VEJ20972.1"/>
    </source>
</evidence>
<dbReference type="InterPro" id="IPR000983">
    <property type="entry name" value="Bac_GSPG_pilin"/>
</dbReference>
<dbReference type="InterPro" id="IPR025922">
    <property type="entry name" value="Pilin_PilX-like"/>
</dbReference>
<comment type="subunit">
    <text evidence="1">The pili are polar flexible filaments of about 5.4 nanometers diameter and 2.5 micrometers average length; they consist of only a single polypeptide chain arranged in a helical configuration of five subunits per turn in the assembled pilus.</text>
</comment>
<sequence>MDLKKIKYCRGFTLIEMLIVVAIIGILTAIALPSYSHYVERGHLAEAHAELIDINTALKTARIREPSKWNTEAEVTKFVNGYAQKPEVKKRYEISVKIPDPKSKRYNLRVVPKAGTNYTLSMWMDSLGNAYRCEDAVSATRYDTSGKCEQIGGKKQ</sequence>
<dbReference type="STRING" id="326522.BWD08_07205"/>
<dbReference type="GO" id="GO:0015627">
    <property type="term" value="C:type II protein secretion system complex"/>
    <property type="evidence" value="ECO:0007669"/>
    <property type="project" value="InterPro"/>
</dbReference>
<dbReference type="InterPro" id="IPR045584">
    <property type="entry name" value="Pilin-like"/>
</dbReference>
<dbReference type="InterPro" id="IPR038415">
    <property type="entry name" value="Pilin_PilX-like_sf"/>
</dbReference>
<dbReference type="PROSITE" id="PS00409">
    <property type="entry name" value="PROKAR_NTER_METHYL"/>
    <property type="match status" value="1"/>
</dbReference>
<evidence type="ECO:0000313" key="5">
    <source>
        <dbReference type="Proteomes" id="UP000268229"/>
    </source>
</evidence>
<dbReference type="PANTHER" id="PTHR30093:SF47">
    <property type="entry name" value="TYPE IV PILUS NON-CORE MINOR PILIN PILE"/>
    <property type="match status" value="1"/>
</dbReference>
<dbReference type="PANTHER" id="PTHR30093">
    <property type="entry name" value="GENERAL SECRETION PATHWAY PROTEIN G"/>
    <property type="match status" value="1"/>
</dbReference>
<dbReference type="KEGG" id="nani:NCTC12227_00694"/>
<keyword evidence="3" id="KW-0812">Transmembrane</keyword>
<evidence type="ECO:0000256" key="2">
    <source>
        <dbReference type="ARBA" id="ARBA00022481"/>
    </source>
</evidence>
<keyword evidence="3" id="KW-1133">Transmembrane helix</keyword>
<name>A0A3S5BPW0_9NEIS</name>
<keyword evidence="5" id="KW-1185">Reference proteome</keyword>
<accession>A0A3S5BPW0</accession>
<dbReference type="RefSeq" id="WP_107879253.1">
    <property type="nucleotide sequence ID" value="NZ_LR134516.1"/>
</dbReference>
<keyword evidence="3" id="KW-0472">Membrane</keyword>
<dbReference type="GO" id="GO:0015628">
    <property type="term" value="P:protein secretion by the type II secretion system"/>
    <property type="evidence" value="ECO:0007669"/>
    <property type="project" value="InterPro"/>
</dbReference>
<dbReference type="Proteomes" id="UP000268229">
    <property type="component" value="Chromosome"/>
</dbReference>
<dbReference type="AlphaFoldDB" id="A0A3S5BPW0"/>
<evidence type="ECO:0000256" key="3">
    <source>
        <dbReference type="SAM" id="Phobius"/>
    </source>
</evidence>
<dbReference type="InterPro" id="IPR012902">
    <property type="entry name" value="N_methyl_site"/>
</dbReference>
<dbReference type="Pfam" id="PF11530">
    <property type="entry name" value="Pilin_PilX"/>
    <property type="match status" value="1"/>
</dbReference>
<dbReference type="SUPFAM" id="SSF54523">
    <property type="entry name" value="Pili subunits"/>
    <property type="match status" value="1"/>
</dbReference>
<dbReference type="Pfam" id="PF07963">
    <property type="entry name" value="N_methyl"/>
    <property type="match status" value="1"/>
</dbReference>
<dbReference type="Gene3D" id="3.30.540.20">
    <property type="match status" value="1"/>
</dbReference>
<feature type="transmembrane region" description="Helical" evidence="3">
    <location>
        <begin position="12"/>
        <end position="32"/>
    </location>
</feature>
<keyword evidence="2" id="KW-0488">Methylation</keyword>
<dbReference type="PRINTS" id="PR00813">
    <property type="entry name" value="BCTERIALGSPG"/>
</dbReference>